<gene>
    <name evidence="4" type="ORF">SFC79_03230</name>
</gene>
<proteinExistence type="predicted"/>
<dbReference type="Gene3D" id="3.40.630.30">
    <property type="match status" value="1"/>
</dbReference>
<dbReference type="RefSeq" id="WP_322423194.1">
    <property type="nucleotide sequence ID" value="NZ_JAXQPW010000001.1"/>
</dbReference>
<dbReference type="PANTHER" id="PTHR43877">
    <property type="entry name" value="AMINOALKYLPHOSPHONATE N-ACETYLTRANSFERASE-RELATED-RELATED"/>
    <property type="match status" value="1"/>
</dbReference>
<evidence type="ECO:0000313" key="4">
    <source>
        <dbReference type="EMBL" id="MDZ5660766.1"/>
    </source>
</evidence>
<comment type="caution">
    <text evidence="4">The sequence shown here is derived from an EMBL/GenBank/DDBJ whole genome shotgun (WGS) entry which is preliminary data.</text>
</comment>
<dbReference type="InterPro" id="IPR050832">
    <property type="entry name" value="Bact_Acetyltransf"/>
</dbReference>
<dbReference type="EMBL" id="JAXQPW010000001">
    <property type="protein sequence ID" value="MDZ5660766.1"/>
    <property type="molecule type" value="Genomic_DNA"/>
</dbReference>
<organism evidence="4 5">
    <name type="scientific">Nocardioides renjunii</name>
    <dbReference type="NCBI Taxonomy" id="3095075"/>
    <lineage>
        <taxon>Bacteria</taxon>
        <taxon>Bacillati</taxon>
        <taxon>Actinomycetota</taxon>
        <taxon>Actinomycetes</taxon>
        <taxon>Propionibacteriales</taxon>
        <taxon>Nocardioidaceae</taxon>
        <taxon>Nocardioides</taxon>
    </lineage>
</organism>
<keyword evidence="2" id="KW-0012">Acyltransferase</keyword>
<feature type="domain" description="N-acetyltransferase" evidence="3">
    <location>
        <begin position="7"/>
        <end position="160"/>
    </location>
</feature>
<evidence type="ECO:0000256" key="1">
    <source>
        <dbReference type="ARBA" id="ARBA00022679"/>
    </source>
</evidence>
<dbReference type="PANTHER" id="PTHR43877:SF2">
    <property type="entry name" value="AMINOALKYLPHOSPHONATE N-ACETYLTRANSFERASE-RELATED"/>
    <property type="match status" value="1"/>
</dbReference>
<dbReference type="Proteomes" id="UP001291999">
    <property type="component" value="Unassembled WGS sequence"/>
</dbReference>
<dbReference type="Pfam" id="PF00583">
    <property type="entry name" value="Acetyltransf_1"/>
    <property type="match status" value="1"/>
</dbReference>
<dbReference type="InterPro" id="IPR000182">
    <property type="entry name" value="GNAT_dom"/>
</dbReference>
<dbReference type="InterPro" id="IPR016181">
    <property type="entry name" value="Acyl_CoA_acyltransferase"/>
</dbReference>
<name>A0ABU5K7B5_9ACTN</name>
<keyword evidence="5" id="KW-1185">Reference proteome</keyword>
<evidence type="ECO:0000313" key="5">
    <source>
        <dbReference type="Proteomes" id="UP001291999"/>
    </source>
</evidence>
<accession>A0ABU5K7B5</accession>
<dbReference type="PROSITE" id="PS51186">
    <property type="entry name" value="GNAT"/>
    <property type="match status" value="1"/>
</dbReference>
<keyword evidence="1" id="KW-0808">Transferase</keyword>
<dbReference type="CDD" id="cd04301">
    <property type="entry name" value="NAT_SF"/>
    <property type="match status" value="1"/>
</dbReference>
<protein>
    <submittedName>
        <fullName evidence="4">GNAT family N-acetyltransferase</fullName>
    </submittedName>
</protein>
<sequence>MNAGLRIERVAITHPDAQALIEAVQEEYVERYGGRDESPIDPADFEDPLGQFFVGYLDDAPVATGAWRRSSVTALGAEVTAEVKRMYVVPAAQRRGLARRMLAHLETTAAASGIQALVLETGLKQPEAIALYLSSGYEPIPGYGYYCGSELSRCFGRVLENYSPVVHENP</sequence>
<dbReference type="SUPFAM" id="SSF55729">
    <property type="entry name" value="Acyl-CoA N-acyltransferases (Nat)"/>
    <property type="match status" value="1"/>
</dbReference>
<reference evidence="4 5" key="1">
    <citation type="submission" date="2023-11" db="EMBL/GenBank/DDBJ databases">
        <title>Novel species in genus Nocardioides.</title>
        <authorList>
            <person name="Zhou H."/>
        </authorList>
    </citation>
    <scope>NUCLEOTIDE SEQUENCE [LARGE SCALE GENOMIC DNA]</scope>
    <source>
        <strain evidence="4 5">S-58</strain>
    </source>
</reference>
<evidence type="ECO:0000259" key="3">
    <source>
        <dbReference type="PROSITE" id="PS51186"/>
    </source>
</evidence>
<evidence type="ECO:0000256" key="2">
    <source>
        <dbReference type="ARBA" id="ARBA00023315"/>
    </source>
</evidence>